<accession>A0A395NWX6</accession>
<reference evidence="4 5" key="1">
    <citation type="journal article" date="2018" name="PLoS Pathog.">
        <title>Evolution of structural diversity of trichothecenes, a family of toxins produced by plant pathogenic and entomopathogenic fungi.</title>
        <authorList>
            <person name="Proctor R.H."/>
            <person name="McCormick S.P."/>
            <person name="Kim H.S."/>
            <person name="Cardoza R.E."/>
            <person name="Stanley A.M."/>
            <person name="Lindo L."/>
            <person name="Kelly A."/>
            <person name="Brown D.W."/>
            <person name="Lee T."/>
            <person name="Vaughan M.M."/>
            <person name="Alexander N.J."/>
            <person name="Busman M."/>
            <person name="Gutierrez S."/>
        </authorList>
    </citation>
    <scope>NUCLEOTIDE SEQUENCE [LARGE SCALE GENOMIC DNA]</scope>
    <source>
        <strain evidence="4 5">IBT 40837</strain>
    </source>
</reference>
<proteinExistence type="predicted"/>
<dbReference type="Pfam" id="PF01822">
    <property type="entry name" value="WSC"/>
    <property type="match status" value="1"/>
</dbReference>
<feature type="region of interest" description="Disordered" evidence="1">
    <location>
        <begin position="395"/>
        <end position="431"/>
    </location>
</feature>
<evidence type="ECO:0000256" key="1">
    <source>
        <dbReference type="SAM" id="MobiDB-lite"/>
    </source>
</evidence>
<feature type="chain" id="PRO_5017206739" evidence="2">
    <location>
        <begin position="17"/>
        <end position="462"/>
    </location>
</feature>
<sequence length="462" mass="51075">MHLALIISLGAQLALGFYKNSSHPYPAPPVYKPPAHKQNVQPLVVGEFRLFGCVASTAAFPNFKKIGSSEIMNLDFCAASCPAKYFGTYNTIPTSDCYCGDELDLATCGKVADGLCDTPCPGDDCQTCGGLATAAGLFREKQLPLSVVLSLYVRFELENDHDRWRNHWHDNEWEHGNDHDWEHGKDWEYGKDYDWNHGHGDFTRTRPPHRTVTSTITRTTTSTITSCHLGLPHCSVGHKITKVVTATTELCPQPDWHKKKIVCFGGYCAPEEPCHGEHCKHHRIICNGDDCYPEECTEKDDWHRLVVCNGKDCHYHQCTGDECNAKVVCYDGKCAKETCYDKECHKKFVCKGTECGHEHCDGDDCYKHEVCNGFGVDCRPRPPCHGDGCPIPRPPAPRPEPPAPTHGDPGHKGSQPYPPPPVPVAPTTIHNLLHPTQPPVVAGSTKLGATVLTALLSFVIFL</sequence>
<keyword evidence="5" id="KW-1185">Reference proteome</keyword>
<dbReference type="InterPro" id="IPR002889">
    <property type="entry name" value="WSC_carb-bd"/>
</dbReference>
<keyword evidence="2" id="KW-0732">Signal</keyword>
<gene>
    <name evidence="4" type="ORF">TARUN_1634</name>
</gene>
<feature type="signal peptide" evidence="2">
    <location>
        <begin position="1"/>
        <end position="16"/>
    </location>
</feature>
<dbReference type="PROSITE" id="PS51212">
    <property type="entry name" value="WSC"/>
    <property type="match status" value="1"/>
</dbReference>
<evidence type="ECO:0000259" key="3">
    <source>
        <dbReference type="PROSITE" id="PS51212"/>
    </source>
</evidence>
<evidence type="ECO:0000313" key="4">
    <source>
        <dbReference type="EMBL" id="RFU80600.1"/>
    </source>
</evidence>
<comment type="caution">
    <text evidence="4">The sequence shown here is derived from an EMBL/GenBank/DDBJ whole genome shotgun (WGS) entry which is preliminary data.</text>
</comment>
<dbReference type="Proteomes" id="UP000266272">
    <property type="component" value="Unassembled WGS sequence"/>
</dbReference>
<dbReference type="OrthoDB" id="2019572at2759"/>
<dbReference type="STRING" id="490622.A0A395NWX6"/>
<evidence type="ECO:0000256" key="2">
    <source>
        <dbReference type="SAM" id="SignalP"/>
    </source>
</evidence>
<feature type="compositionally biased region" description="Pro residues" evidence="1">
    <location>
        <begin position="395"/>
        <end position="404"/>
    </location>
</feature>
<organism evidence="4 5">
    <name type="scientific">Trichoderma arundinaceum</name>
    <dbReference type="NCBI Taxonomy" id="490622"/>
    <lineage>
        <taxon>Eukaryota</taxon>
        <taxon>Fungi</taxon>
        <taxon>Dikarya</taxon>
        <taxon>Ascomycota</taxon>
        <taxon>Pezizomycotina</taxon>
        <taxon>Sordariomycetes</taxon>
        <taxon>Hypocreomycetidae</taxon>
        <taxon>Hypocreales</taxon>
        <taxon>Hypocreaceae</taxon>
        <taxon>Trichoderma</taxon>
    </lineage>
</organism>
<feature type="domain" description="WSC" evidence="3">
    <location>
        <begin position="47"/>
        <end position="140"/>
    </location>
</feature>
<evidence type="ECO:0000313" key="5">
    <source>
        <dbReference type="Proteomes" id="UP000266272"/>
    </source>
</evidence>
<protein>
    <submittedName>
        <fullName evidence="4">Carbohydrate-binding wsc</fullName>
    </submittedName>
</protein>
<name>A0A395NWX6_TRIAR</name>
<dbReference type="EMBL" id="PXOA01000104">
    <property type="protein sequence ID" value="RFU80600.1"/>
    <property type="molecule type" value="Genomic_DNA"/>
</dbReference>
<dbReference type="AlphaFoldDB" id="A0A395NWX6"/>